<dbReference type="EMBL" id="CM055740">
    <property type="protein sequence ID" value="KAJ8003179.1"/>
    <property type="molecule type" value="Genomic_DNA"/>
</dbReference>
<keyword evidence="2" id="KW-1185">Reference proteome</keyword>
<organism evidence="1 2">
    <name type="scientific">Dallia pectoralis</name>
    <name type="common">Alaska blackfish</name>
    <dbReference type="NCBI Taxonomy" id="75939"/>
    <lineage>
        <taxon>Eukaryota</taxon>
        <taxon>Metazoa</taxon>
        <taxon>Chordata</taxon>
        <taxon>Craniata</taxon>
        <taxon>Vertebrata</taxon>
        <taxon>Euteleostomi</taxon>
        <taxon>Actinopterygii</taxon>
        <taxon>Neopterygii</taxon>
        <taxon>Teleostei</taxon>
        <taxon>Protacanthopterygii</taxon>
        <taxon>Esociformes</taxon>
        <taxon>Umbridae</taxon>
        <taxon>Dallia</taxon>
    </lineage>
</organism>
<name>A0ACC2GHF2_DALPE</name>
<proteinExistence type="predicted"/>
<protein>
    <submittedName>
        <fullName evidence="1">Uncharacterized protein</fullName>
    </submittedName>
</protein>
<gene>
    <name evidence="1" type="ORF">DPEC_G00166700</name>
</gene>
<sequence length="397" mass="45875">MPSVKTKCQSEPQCSSNSQTHLKSKHHSKFKAQTKTKSKSRSKKNENAKNMAPTNATPVLPTQPPFDFEAYLRDKDRRDFKLLLDQPRKCSGELYMLIAIKSEAADFERRQVVRHTWGREGMFQDGKTVKTVFLLGVPRNKTALLLWDRLLAYESHTFGDILLWDFDDTFFNLTLKETHFLQWVNDSCSNVQFIFKGDEDVYVNVDNILEMLKDQKFNEDLFVGDIIQHARPIRRRSSKYFVPEIVYGQTIYPSYAGGGGFVMSGLTAKRLSGACKQVELFPIDDVFLGMCLQRIGVIPSRHRGFRTFGIERPSAAPHLQVFDPCFYRELMVVHSLTVSQIWLMWKLLHDPQLSCHNKLAPTQWPFKWRAKVHGTTGQKDSETTVKQDYVDKVFLKH</sequence>
<reference evidence="1" key="1">
    <citation type="submission" date="2021-05" db="EMBL/GenBank/DDBJ databases">
        <authorList>
            <person name="Pan Q."/>
            <person name="Jouanno E."/>
            <person name="Zahm M."/>
            <person name="Klopp C."/>
            <person name="Cabau C."/>
            <person name="Louis A."/>
            <person name="Berthelot C."/>
            <person name="Parey E."/>
            <person name="Roest Crollius H."/>
            <person name="Montfort J."/>
            <person name="Robinson-Rechavi M."/>
            <person name="Bouchez O."/>
            <person name="Lampietro C."/>
            <person name="Lopez Roques C."/>
            <person name="Donnadieu C."/>
            <person name="Postlethwait J."/>
            <person name="Bobe J."/>
            <person name="Dillon D."/>
            <person name="Chandos A."/>
            <person name="von Hippel F."/>
            <person name="Guiguen Y."/>
        </authorList>
    </citation>
    <scope>NUCLEOTIDE SEQUENCE</scope>
    <source>
        <strain evidence="1">YG-Jan2019</strain>
    </source>
</reference>
<evidence type="ECO:0000313" key="1">
    <source>
        <dbReference type="EMBL" id="KAJ8003179.1"/>
    </source>
</evidence>
<comment type="caution">
    <text evidence="1">The sequence shown here is derived from an EMBL/GenBank/DDBJ whole genome shotgun (WGS) entry which is preliminary data.</text>
</comment>
<accession>A0ACC2GHF2</accession>
<evidence type="ECO:0000313" key="2">
    <source>
        <dbReference type="Proteomes" id="UP001157502"/>
    </source>
</evidence>
<dbReference type="Proteomes" id="UP001157502">
    <property type="component" value="Chromosome 13"/>
</dbReference>